<feature type="modified residue" description="4-aspartylphosphate" evidence="3">
    <location>
        <position position="54"/>
    </location>
</feature>
<dbReference type="CDD" id="cd17535">
    <property type="entry name" value="REC_NarL-like"/>
    <property type="match status" value="1"/>
</dbReference>
<dbReference type="InterPro" id="IPR039420">
    <property type="entry name" value="WalR-like"/>
</dbReference>
<evidence type="ECO:0000256" key="1">
    <source>
        <dbReference type="ARBA" id="ARBA00022553"/>
    </source>
</evidence>
<feature type="domain" description="Response regulatory" evidence="5">
    <location>
        <begin position="3"/>
        <end position="119"/>
    </location>
</feature>
<keyword evidence="2" id="KW-0238">DNA-binding</keyword>
<keyword evidence="7" id="KW-1185">Reference proteome</keyword>
<dbReference type="CDD" id="cd06170">
    <property type="entry name" value="LuxR_C_like"/>
    <property type="match status" value="1"/>
</dbReference>
<proteinExistence type="predicted"/>
<dbReference type="InterPro" id="IPR001789">
    <property type="entry name" value="Sig_transdc_resp-reg_receiver"/>
</dbReference>
<dbReference type="SUPFAM" id="SSF46894">
    <property type="entry name" value="C-terminal effector domain of the bipartite response regulators"/>
    <property type="match status" value="1"/>
</dbReference>
<dbReference type="PROSITE" id="PS50043">
    <property type="entry name" value="HTH_LUXR_2"/>
    <property type="match status" value="1"/>
</dbReference>
<dbReference type="PRINTS" id="PR00038">
    <property type="entry name" value="HTHLUXR"/>
</dbReference>
<dbReference type="Pfam" id="PF00196">
    <property type="entry name" value="GerE"/>
    <property type="match status" value="1"/>
</dbReference>
<dbReference type="EMBL" id="JBHZOL010000071">
    <property type="protein sequence ID" value="MFE4106786.1"/>
    <property type="molecule type" value="Genomic_DNA"/>
</dbReference>
<organism evidence="6 7">
    <name type="scientific">Almyronema epifaneia S1</name>
    <dbReference type="NCBI Taxonomy" id="2991925"/>
    <lineage>
        <taxon>Bacteria</taxon>
        <taxon>Bacillati</taxon>
        <taxon>Cyanobacteriota</taxon>
        <taxon>Cyanophyceae</taxon>
        <taxon>Nodosilineales</taxon>
        <taxon>Nodosilineaceae</taxon>
        <taxon>Almyronema</taxon>
        <taxon>Almyronema epifaneia</taxon>
    </lineage>
</organism>
<dbReference type="PANTHER" id="PTHR43214:SF43">
    <property type="entry name" value="TWO-COMPONENT RESPONSE REGULATOR"/>
    <property type="match status" value="1"/>
</dbReference>
<accession>A0ABW6IF41</accession>
<gene>
    <name evidence="6" type="ORF">ACFVKH_10895</name>
</gene>
<dbReference type="Gene3D" id="3.40.50.2300">
    <property type="match status" value="1"/>
</dbReference>
<keyword evidence="1 3" id="KW-0597">Phosphoprotein</keyword>
<evidence type="ECO:0000256" key="3">
    <source>
        <dbReference type="PROSITE-ProRule" id="PRU00169"/>
    </source>
</evidence>
<dbReference type="Proteomes" id="UP001600165">
    <property type="component" value="Unassembled WGS sequence"/>
</dbReference>
<evidence type="ECO:0000259" key="4">
    <source>
        <dbReference type="PROSITE" id="PS50043"/>
    </source>
</evidence>
<dbReference type="SMART" id="SM00448">
    <property type="entry name" value="REC"/>
    <property type="match status" value="1"/>
</dbReference>
<dbReference type="PROSITE" id="PS50110">
    <property type="entry name" value="RESPONSE_REGULATORY"/>
    <property type="match status" value="1"/>
</dbReference>
<dbReference type="SUPFAM" id="SSF52172">
    <property type="entry name" value="CheY-like"/>
    <property type="match status" value="1"/>
</dbReference>
<comment type="caution">
    <text evidence="6">The sequence shown here is derived from an EMBL/GenBank/DDBJ whole genome shotgun (WGS) entry which is preliminary data.</text>
</comment>
<dbReference type="InterPro" id="IPR058245">
    <property type="entry name" value="NreC/VraR/RcsB-like_REC"/>
</dbReference>
<dbReference type="InterPro" id="IPR016032">
    <property type="entry name" value="Sig_transdc_resp-reg_C-effctor"/>
</dbReference>
<evidence type="ECO:0000313" key="7">
    <source>
        <dbReference type="Proteomes" id="UP001600165"/>
    </source>
</evidence>
<reference evidence="6 7" key="1">
    <citation type="submission" date="2024-10" db="EMBL/GenBank/DDBJ databases">
        <authorList>
            <person name="Ratan Roy A."/>
            <person name="Morales Sandoval P.H."/>
            <person name="De Los Santos Villalobos S."/>
            <person name="Chakraborty S."/>
            <person name="Mukherjee J."/>
        </authorList>
    </citation>
    <scope>NUCLEOTIDE SEQUENCE [LARGE SCALE GENOMIC DNA]</scope>
    <source>
        <strain evidence="6 7">S1</strain>
    </source>
</reference>
<dbReference type="RefSeq" id="WP_377964866.1">
    <property type="nucleotide sequence ID" value="NZ_JBHZOL010000071.1"/>
</dbReference>
<dbReference type="InterPro" id="IPR000792">
    <property type="entry name" value="Tscrpt_reg_LuxR_C"/>
</dbReference>
<evidence type="ECO:0000256" key="2">
    <source>
        <dbReference type="ARBA" id="ARBA00023125"/>
    </source>
</evidence>
<dbReference type="PROSITE" id="PS00622">
    <property type="entry name" value="HTH_LUXR_1"/>
    <property type="match status" value="1"/>
</dbReference>
<evidence type="ECO:0000313" key="6">
    <source>
        <dbReference type="EMBL" id="MFE4106786.1"/>
    </source>
</evidence>
<dbReference type="Pfam" id="PF00072">
    <property type="entry name" value="Response_reg"/>
    <property type="match status" value="1"/>
</dbReference>
<protein>
    <submittedName>
        <fullName evidence="6">Response regulator</fullName>
    </submittedName>
</protein>
<sequence length="212" mass="23411">MIKLLLVDDQSIVREGLRSLLQAKPDLEVIGTAENGKIAVEQALRLQPDVVLMDVRMPVMDGVAATRQLRTQAPQIKVLVLTTFDDDDYVSRAMQCGAKGYLLKDTPSEELAQAIRAIQKGYTQLGPGLFEKAIASAPTTATPPPELNQLTPREREVLQLIAAGRSNREIAQTLFISERTVKNHVNSLLGRLNLRDRTQAAILATTLYRDQL</sequence>
<dbReference type="PANTHER" id="PTHR43214">
    <property type="entry name" value="TWO-COMPONENT RESPONSE REGULATOR"/>
    <property type="match status" value="1"/>
</dbReference>
<dbReference type="SMART" id="SM00421">
    <property type="entry name" value="HTH_LUXR"/>
    <property type="match status" value="1"/>
</dbReference>
<dbReference type="InterPro" id="IPR011006">
    <property type="entry name" value="CheY-like_superfamily"/>
</dbReference>
<feature type="domain" description="HTH luxR-type" evidence="4">
    <location>
        <begin position="143"/>
        <end position="208"/>
    </location>
</feature>
<evidence type="ECO:0000259" key="5">
    <source>
        <dbReference type="PROSITE" id="PS50110"/>
    </source>
</evidence>
<name>A0ABW6IF41_9CYAN</name>